<accession>A0ACB8VBJ6</accession>
<evidence type="ECO:0000313" key="2">
    <source>
        <dbReference type="Proteomes" id="UP000831701"/>
    </source>
</evidence>
<dbReference type="EMBL" id="CM041553">
    <property type="protein sequence ID" value="KAI3352889.1"/>
    <property type="molecule type" value="Genomic_DNA"/>
</dbReference>
<name>A0ACB8VBJ6_9TELE</name>
<reference evidence="1" key="1">
    <citation type="submission" date="2022-04" db="EMBL/GenBank/DDBJ databases">
        <title>Jade perch genome.</title>
        <authorList>
            <person name="Chao B."/>
        </authorList>
    </citation>
    <scope>NUCLEOTIDE SEQUENCE</scope>
    <source>
        <strain evidence="1">CB-2022</strain>
    </source>
</reference>
<keyword evidence="2" id="KW-1185">Reference proteome</keyword>
<protein>
    <submittedName>
        <fullName evidence="1">Uncharacterized protein</fullName>
    </submittedName>
</protein>
<dbReference type="Proteomes" id="UP000831701">
    <property type="component" value="Chromosome 23"/>
</dbReference>
<organism evidence="1 2">
    <name type="scientific">Scortum barcoo</name>
    <name type="common">barcoo grunter</name>
    <dbReference type="NCBI Taxonomy" id="214431"/>
    <lineage>
        <taxon>Eukaryota</taxon>
        <taxon>Metazoa</taxon>
        <taxon>Chordata</taxon>
        <taxon>Craniata</taxon>
        <taxon>Vertebrata</taxon>
        <taxon>Euteleostomi</taxon>
        <taxon>Actinopterygii</taxon>
        <taxon>Neopterygii</taxon>
        <taxon>Teleostei</taxon>
        <taxon>Neoteleostei</taxon>
        <taxon>Acanthomorphata</taxon>
        <taxon>Eupercaria</taxon>
        <taxon>Centrarchiformes</taxon>
        <taxon>Terapontoidei</taxon>
        <taxon>Terapontidae</taxon>
        <taxon>Scortum</taxon>
    </lineage>
</organism>
<comment type="caution">
    <text evidence="1">The sequence shown here is derived from an EMBL/GenBank/DDBJ whole genome shotgun (WGS) entry which is preliminary data.</text>
</comment>
<feature type="non-terminal residue" evidence="1">
    <location>
        <position position="1"/>
    </location>
</feature>
<proteinExistence type="predicted"/>
<sequence>TLEEQLGLKENYHSHLERNQETSQEKLSNVCMADMKEIRKEVAEGLPAKKKRRMGMCGLTEKERTYFLQTHKRQNGPERAEKQICNNAADFEAQEEMISSPPLPSSAPIPVGSVTEQNEAEIQLQSSQCEGDDRAETEVPIAVTASDGTSALCDPGYSKGKSREAEGGIVPDLEQTGDIESDPPAGEEEGEQQEVEGHPADIVTKEPQEQMEDVSAIVDQSPAITFYADPNPIIHTHQNQEAGDRGENAADLLQGNSVTKTRVEELTGDTGDGVGAEAGASSTDAWSGGFNGVSLELCEAAVTPTGSERKDSCDPDGEPGAGPSTLNAKHLQTSDTSDPFGSEYLDYVSDSQLNTITLADELVIEREEGLGSPDCHEDATDLICGLIRELSSLNGGLKYLTETTKQTLSQQAGPTNTPAGESLQSAFTEKAHTKRAKACE</sequence>
<evidence type="ECO:0000313" key="1">
    <source>
        <dbReference type="EMBL" id="KAI3352889.1"/>
    </source>
</evidence>
<gene>
    <name evidence="1" type="ORF">L3Q82_019463</name>
</gene>